<feature type="domain" description="Phage integrase SAM-like" evidence="1">
    <location>
        <begin position="34"/>
        <end position="111"/>
    </location>
</feature>
<gene>
    <name evidence="2" type="ORF">FAZ19_15715</name>
</gene>
<keyword evidence="3" id="KW-1185">Reference proteome</keyword>
<evidence type="ECO:0000259" key="1">
    <source>
        <dbReference type="Pfam" id="PF13102"/>
    </source>
</evidence>
<proteinExistence type="predicted"/>
<dbReference type="InterPro" id="IPR025269">
    <property type="entry name" value="SAM-like_dom"/>
</dbReference>
<dbReference type="Pfam" id="PF13102">
    <property type="entry name" value="Phage_int_SAM_5"/>
    <property type="match status" value="1"/>
</dbReference>
<comment type="caution">
    <text evidence="2">The sequence shown here is derived from an EMBL/GenBank/DDBJ whole genome shotgun (WGS) entry which is preliminary data.</text>
</comment>
<dbReference type="Proteomes" id="UP000309872">
    <property type="component" value="Unassembled WGS sequence"/>
</dbReference>
<accession>A0A4U0GZ54</accession>
<organism evidence="2 3">
    <name type="scientific">Sphingobacterium alkalisoli</name>
    <dbReference type="NCBI Taxonomy" id="1874115"/>
    <lineage>
        <taxon>Bacteria</taxon>
        <taxon>Pseudomonadati</taxon>
        <taxon>Bacteroidota</taxon>
        <taxon>Sphingobacteriia</taxon>
        <taxon>Sphingobacteriales</taxon>
        <taxon>Sphingobacteriaceae</taxon>
        <taxon>Sphingobacterium</taxon>
    </lineage>
</organism>
<protein>
    <recommendedName>
        <fullName evidence="1">Phage integrase SAM-like domain-containing protein</fullName>
    </recommendedName>
</protein>
<reference evidence="2 3" key="1">
    <citation type="submission" date="2019-04" db="EMBL/GenBank/DDBJ databases">
        <title>Sphingobacterium olei sp. nov., isolated from oil-contaminated soil.</title>
        <authorList>
            <person name="Liu B."/>
        </authorList>
    </citation>
    <scope>NUCLEOTIDE SEQUENCE [LARGE SCALE GENOMIC DNA]</scope>
    <source>
        <strain evidence="2 3">Y3L14</strain>
    </source>
</reference>
<dbReference type="EMBL" id="SUKA01000005">
    <property type="protein sequence ID" value="TJY64024.1"/>
    <property type="molecule type" value="Genomic_DNA"/>
</dbReference>
<dbReference type="AlphaFoldDB" id="A0A4U0GZ54"/>
<dbReference type="RefSeq" id="WP_136822015.1">
    <property type="nucleotide sequence ID" value="NZ_BMJX01000005.1"/>
</dbReference>
<dbReference type="OrthoDB" id="892893at2"/>
<evidence type="ECO:0000313" key="3">
    <source>
        <dbReference type="Proteomes" id="UP000309872"/>
    </source>
</evidence>
<evidence type="ECO:0000313" key="2">
    <source>
        <dbReference type="EMBL" id="TJY64024.1"/>
    </source>
</evidence>
<sequence>MVKHAFTGKAPNVAKKEGPEPVKEATLLNTFDEFIKGFAKLVQNKKRSDGTMRHWRTTRGKVFDFLVNHYKKKDIYFAEIRPSFGDELYEYLTLDAGSKLSEPTAKGHIKRKLGIVKRIRKQIDKFELTTGDIGLGTN</sequence>
<name>A0A4U0GZ54_9SPHI</name>